<feature type="region of interest" description="Disordered" evidence="5">
    <location>
        <begin position="144"/>
        <end position="167"/>
    </location>
</feature>
<dbReference type="GO" id="GO:0008270">
    <property type="term" value="F:zinc ion binding"/>
    <property type="evidence" value="ECO:0007669"/>
    <property type="project" value="UniProtKB-KW"/>
</dbReference>
<evidence type="ECO:0000313" key="8">
    <source>
        <dbReference type="Proteomes" id="UP001205105"/>
    </source>
</evidence>
<accession>A0AAD5E0G7</accession>
<evidence type="ECO:0000256" key="2">
    <source>
        <dbReference type="ARBA" id="ARBA00022771"/>
    </source>
</evidence>
<evidence type="ECO:0000259" key="6">
    <source>
        <dbReference type="PROSITE" id="PS50865"/>
    </source>
</evidence>
<comment type="caution">
    <text evidence="7">The sequence shown here is derived from an EMBL/GenBank/DDBJ whole genome shotgun (WGS) entry which is preliminary data.</text>
</comment>
<feature type="domain" description="MYND-type" evidence="6">
    <location>
        <begin position="251"/>
        <end position="297"/>
    </location>
</feature>
<gene>
    <name evidence="7" type="ORF">COHA_000629</name>
</gene>
<dbReference type="Proteomes" id="UP001205105">
    <property type="component" value="Unassembled WGS sequence"/>
</dbReference>
<proteinExistence type="predicted"/>
<dbReference type="Gene3D" id="6.10.140.2220">
    <property type="match status" value="1"/>
</dbReference>
<keyword evidence="3" id="KW-0862">Zinc</keyword>
<evidence type="ECO:0000313" key="7">
    <source>
        <dbReference type="EMBL" id="KAI7845896.1"/>
    </source>
</evidence>
<evidence type="ECO:0000256" key="4">
    <source>
        <dbReference type="PROSITE-ProRule" id="PRU00134"/>
    </source>
</evidence>
<feature type="compositionally biased region" description="Gly residues" evidence="5">
    <location>
        <begin position="151"/>
        <end position="161"/>
    </location>
</feature>
<dbReference type="PROSITE" id="PS50865">
    <property type="entry name" value="ZF_MYND_2"/>
    <property type="match status" value="1"/>
</dbReference>
<name>A0AAD5E0G7_9CHLO</name>
<dbReference type="InterPro" id="IPR002893">
    <property type="entry name" value="Znf_MYND"/>
</dbReference>
<dbReference type="AlphaFoldDB" id="A0AAD5E0G7"/>
<evidence type="ECO:0000256" key="3">
    <source>
        <dbReference type="ARBA" id="ARBA00022833"/>
    </source>
</evidence>
<dbReference type="SUPFAM" id="SSF144232">
    <property type="entry name" value="HIT/MYND zinc finger-like"/>
    <property type="match status" value="1"/>
</dbReference>
<dbReference type="Pfam" id="PF01753">
    <property type="entry name" value="zf-MYND"/>
    <property type="match status" value="1"/>
</dbReference>
<evidence type="ECO:0000256" key="1">
    <source>
        <dbReference type="ARBA" id="ARBA00022723"/>
    </source>
</evidence>
<keyword evidence="1" id="KW-0479">Metal-binding</keyword>
<keyword evidence="8" id="KW-1185">Reference proteome</keyword>
<organism evidence="7 8">
    <name type="scientific">Chlorella ohadii</name>
    <dbReference type="NCBI Taxonomy" id="2649997"/>
    <lineage>
        <taxon>Eukaryota</taxon>
        <taxon>Viridiplantae</taxon>
        <taxon>Chlorophyta</taxon>
        <taxon>core chlorophytes</taxon>
        <taxon>Trebouxiophyceae</taxon>
        <taxon>Chlorellales</taxon>
        <taxon>Chlorellaceae</taxon>
        <taxon>Chlorella clade</taxon>
        <taxon>Chlorella</taxon>
    </lineage>
</organism>
<sequence>MEAMAVSCVEALRGLYSAGAADALRSCGDPSNVLLAAQGLGHAIECGPAGLAAKAGVQELFTCIVHCMPQDPSLRGAVFMALSGAAAARSPQLATLLLSSEVLEEFGIQRALRAATENDVMVVCNVPLLLDSVLQEAGKELAAGERAGAGSSSGSGSGSGGSEEEQGRREQLQACVAALRRAMQPMWTSNVGGRTLRRFNEIQGHLPAALRLGTPLAAALLDWWRRPEAQQAAALEVAQAAARRSCAYLRCGNLGGEGGPAAGEGVGSQRCSACRAVWYCGTACSHADWRVGHRRVCKALGAARAAEKERRRQQETEQGG</sequence>
<protein>
    <recommendedName>
        <fullName evidence="6">MYND-type domain-containing protein</fullName>
    </recommendedName>
</protein>
<keyword evidence="2 4" id="KW-0863">Zinc-finger</keyword>
<reference evidence="7" key="1">
    <citation type="submission" date="2020-11" db="EMBL/GenBank/DDBJ databases">
        <title>Chlorella ohadii genome sequencing and assembly.</title>
        <authorList>
            <person name="Murik O."/>
            <person name="Treves H."/>
            <person name="Kedem I."/>
            <person name="Shotland Y."/>
            <person name="Kaplan A."/>
        </authorList>
    </citation>
    <scope>NUCLEOTIDE SEQUENCE</scope>
    <source>
        <strain evidence="7">1</strain>
    </source>
</reference>
<evidence type="ECO:0000256" key="5">
    <source>
        <dbReference type="SAM" id="MobiDB-lite"/>
    </source>
</evidence>
<dbReference type="EMBL" id="JADXDR010000012">
    <property type="protein sequence ID" value="KAI7845896.1"/>
    <property type="molecule type" value="Genomic_DNA"/>
</dbReference>